<gene>
    <name evidence="1" type="ORF">I7X30_02550</name>
</gene>
<evidence type="ECO:0000313" key="1">
    <source>
        <dbReference type="EMBL" id="MBI1645946.1"/>
    </source>
</evidence>
<organism evidence="1 2">
    <name type="scientific">Capnocytophaga periodontitidis</name>
    <dbReference type="NCBI Taxonomy" id="2795027"/>
    <lineage>
        <taxon>Bacteria</taxon>
        <taxon>Pseudomonadati</taxon>
        <taxon>Bacteroidota</taxon>
        <taxon>Flavobacteriia</taxon>
        <taxon>Flavobacteriales</taxon>
        <taxon>Flavobacteriaceae</taxon>
        <taxon>Capnocytophaga</taxon>
    </lineage>
</organism>
<evidence type="ECO:0000313" key="2">
    <source>
        <dbReference type="Proteomes" id="UP000641139"/>
    </source>
</evidence>
<keyword evidence="2" id="KW-1185">Reference proteome</keyword>
<evidence type="ECO:0008006" key="3">
    <source>
        <dbReference type="Google" id="ProtNLM"/>
    </source>
</evidence>
<sequence length="132" mass="14856">MKKIFLLTVLAALTVVTCGKNDDNNGSGGGNTSVGKFLPPKWIQGSWFKDNTKQYGYAFKAEDFCQITLGNTNCFKEKDLPVSDIKDVKTDNTYKVSYKINTSSHTFLFEKVNERQIKTTHNGRVDGIYTKQ</sequence>
<accession>A0ABS0SKT7</accession>
<dbReference type="RefSeq" id="WP_198465887.1">
    <property type="nucleotide sequence ID" value="NZ_JAEFDC010000001.1"/>
</dbReference>
<reference evidence="1 2" key="1">
    <citation type="journal article" date="2021" name="Int. J. Syst. Evol. Microbiol.">
        <title>Capnocytophaga periodontitidis sp. nov., isolated from subgingival plaque of periodontitis patient.</title>
        <authorList>
            <person name="Zhang Y."/>
            <person name="Qiao D."/>
            <person name="Shi W."/>
            <person name="Wu D."/>
            <person name="Cai M."/>
        </authorList>
    </citation>
    <scope>NUCLEOTIDE SEQUENCE [LARGE SCALE GENOMIC DNA]</scope>
    <source>
        <strain evidence="1 2">051621</strain>
    </source>
</reference>
<dbReference type="Proteomes" id="UP000641139">
    <property type="component" value="Unassembled WGS sequence"/>
</dbReference>
<comment type="caution">
    <text evidence="1">The sequence shown here is derived from an EMBL/GenBank/DDBJ whole genome shotgun (WGS) entry which is preliminary data.</text>
</comment>
<dbReference type="EMBL" id="JAEFDC010000001">
    <property type="protein sequence ID" value="MBI1645946.1"/>
    <property type="molecule type" value="Genomic_DNA"/>
</dbReference>
<protein>
    <recommendedName>
        <fullName evidence="3">Lipoprotein</fullName>
    </recommendedName>
</protein>
<name>A0ABS0SKT7_9FLAO</name>
<proteinExistence type="predicted"/>